<dbReference type="EC" id="6.2.1.3" evidence="5"/>
<dbReference type="InterPro" id="IPR000873">
    <property type="entry name" value="AMP-dep_synth/lig_dom"/>
</dbReference>
<evidence type="ECO:0000256" key="1">
    <source>
        <dbReference type="ARBA" id="ARBA00006432"/>
    </source>
</evidence>
<evidence type="ECO:0000313" key="5">
    <source>
        <dbReference type="EMBL" id="MCI0183258.1"/>
    </source>
</evidence>
<evidence type="ECO:0000256" key="2">
    <source>
        <dbReference type="ARBA" id="ARBA00022598"/>
    </source>
</evidence>
<dbReference type="PANTHER" id="PTHR43767">
    <property type="entry name" value="LONG-CHAIN-FATTY-ACID--COA LIGASE"/>
    <property type="match status" value="1"/>
</dbReference>
<sequence length="516" mass="57144">MVDFTRLDEHLKASARDHGNDFAYSYLDKRVTYSELYSRVLKISGYLYEAGYRKGDGIALILPNSDAFLEMYHGALAIGMFVVPLNPLYTPNELLYMLKDSGVKVIVAPVQMAPIAPMVMQALPGVSLIVAGDSYESIVAPLITFDTVVAHQPIQKLDEKLMIDDLAVVLYTSGTTGKPKGAMLTHQNLSSNAMMAGIHLRFSGDDRIVTVLPMFHVFSLTVCVNAGIFSAAELIILPRFSPKEVIKVIEETKATIFAGVPTMYNFIMQAAGDTHVDFHSLRYCISGGAAMPVAILNAFEKRFDVIVLEGYGLSEASPVTAFAPVDGRPRKVGSIGVSLPMVEQRVVDEQDQEVPVGEVGELVVRGPNVMKGYLGRPEDTQKALRDGWLHTGDMAKMDEDQYFYIVDRKKDMILVGGFNVYPREVEEVLFTCDGVLEAAVVGVPNSDYGEEVVACIVRKNESITAEYIERYCESHLAKYKLPTRILFMDDLPKNMTGKVVRRELREQLQDKAINNM</sequence>
<dbReference type="Proteomes" id="UP001139263">
    <property type="component" value="Unassembled WGS sequence"/>
</dbReference>
<dbReference type="Pfam" id="PF00501">
    <property type="entry name" value="AMP-binding"/>
    <property type="match status" value="1"/>
</dbReference>
<dbReference type="EMBL" id="JALBUF010000003">
    <property type="protein sequence ID" value="MCI0183258.1"/>
    <property type="molecule type" value="Genomic_DNA"/>
</dbReference>
<dbReference type="CDD" id="cd05936">
    <property type="entry name" value="FC-FACS_FadD_like"/>
    <property type="match status" value="1"/>
</dbReference>
<dbReference type="InterPro" id="IPR042099">
    <property type="entry name" value="ANL_N_sf"/>
</dbReference>
<organism evidence="5 6">
    <name type="scientific">Sulfoacidibacillus ferrooxidans</name>
    <dbReference type="NCBI Taxonomy" id="2005001"/>
    <lineage>
        <taxon>Bacteria</taxon>
        <taxon>Bacillati</taxon>
        <taxon>Bacillota</taxon>
        <taxon>Bacilli</taxon>
        <taxon>Bacillales</taxon>
        <taxon>Alicyclobacillaceae</taxon>
        <taxon>Sulfoacidibacillus</taxon>
    </lineage>
</organism>
<dbReference type="InterPro" id="IPR020459">
    <property type="entry name" value="AMP-binding"/>
</dbReference>
<gene>
    <name evidence="5" type="primary">lcfB_5</name>
    <name evidence="5" type="ORF">MM817_01529</name>
</gene>
<dbReference type="GO" id="GO:0004467">
    <property type="term" value="F:long-chain fatty acid-CoA ligase activity"/>
    <property type="evidence" value="ECO:0007669"/>
    <property type="project" value="UniProtKB-EC"/>
</dbReference>
<accession>A0A9X1V8J1</accession>
<dbReference type="InterPro" id="IPR025110">
    <property type="entry name" value="AMP-bd_C"/>
</dbReference>
<dbReference type="Gene3D" id="3.30.300.30">
    <property type="match status" value="1"/>
</dbReference>
<keyword evidence="2 5" id="KW-0436">Ligase</keyword>
<dbReference type="RefSeq" id="WP_241713281.1">
    <property type="nucleotide sequence ID" value="NZ_JALBUF010000003.1"/>
</dbReference>
<dbReference type="PANTHER" id="PTHR43767:SF3">
    <property type="entry name" value="LONG-CHAIN-FATTY-ACID--COA LIGASE"/>
    <property type="match status" value="1"/>
</dbReference>
<evidence type="ECO:0000259" key="4">
    <source>
        <dbReference type="Pfam" id="PF13193"/>
    </source>
</evidence>
<feature type="domain" description="AMP-binding enzyme C-terminal" evidence="4">
    <location>
        <begin position="424"/>
        <end position="498"/>
    </location>
</feature>
<dbReference type="InterPro" id="IPR020845">
    <property type="entry name" value="AMP-binding_CS"/>
</dbReference>
<dbReference type="SUPFAM" id="SSF56801">
    <property type="entry name" value="Acetyl-CoA synthetase-like"/>
    <property type="match status" value="1"/>
</dbReference>
<proteinExistence type="inferred from homology"/>
<dbReference type="InterPro" id="IPR050237">
    <property type="entry name" value="ATP-dep_AMP-bd_enzyme"/>
</dbReference>
<evidence type="ECO:0000259" key="3">
    <source>
        <dbReference type="Pfam" id="PF00501"/>
    </source>
</evidence>
<comment type="similarity">
    <text evidence="1">Belongs to the ATP-dependent AMP-binding enzyme family.</text>
</comment>
<dbReference type="PROSITE" id="PS00455">
    <property type="entry name" value="AMP_BINDING"/>
    <property type="match status" value="1"/>
</dbReference>
<dbReference type="Pfam" id="PF13193">
    <property type="entry name" value="AMP-binding_C"/>
    <property type="match status" value="1"/>
</dbReference>
<name>A0A9X1V8J1_9BACL</name>
<dbReference type="NCBIfam" id="NF004837">
    <property type="entry name" value="PRK06187.1"/>
    <property type="match status" value="1"/>
</dbReference>
<reference evidence="5" key="1">
    <citation type="submission" date="2022-03" db="EMBL/GenBank/DDBJ databases">
        <title>Draft Genome Sequence of Firmicute Strain S0AB, a Heterotrophic Iron/Sulfur-Oxidizing Extreme Acidophile.</title>
        <authorList>
            <person name="Vergara E."/>
            <person name="Pakostova E."/>
            <person name="Johnson D.B."/>
            <person name="Holmes D.S."/>
        </authorList>
    </citation>
    <scope>NUCLEOTIDE SEQUENCE</scope>
    <source>
        <strain evidence="5">S0AB</strain>
    </source>
</reference>
<protein>
    <submittedName>
        <fullName evidence="5">Long-chain-fatty-acid--CoA ligase</fullName>
        <ecNumber evidence="5">6.2.1.3</ecNumber>
    </submittedName>
</protein>
<dbReference type="PRINTS" id="PR00154">
    <property type="entry name" value="AMPBINDING"/>
</dbReference>
<evidence type="ECO:0000313" key="6">
    <source>
        <dbReference type="Proteomes" id="UP001139263"/>
    </source>
</evidence>
<dbReference type="AlphaFoldDB" id="A0A9X1V8J1"/>
<dbReference type="Gene3D" id="3.40.50.12780">
    <property type="entry name" value="N-terminal domain of ligase-like"/>
    <property type="match status" value="1"/>
</dbReference>
<comment type="caution">
    <text evidence="5">The sequence shown here is derived from an EMBL/GenBank/DDBJ whole genome shotgun (WGS) entry which is preliminary data.</text>
</comment>
<feature type="domain" description="AMP-dependent synthetase/ligase" evidence="3">
    <location>
        <begin position="12"/>
        <end position="374"/>
    </location>
</feature>
<dbReference type="FunFam" id="3.30.300.30:FF:000008">
    <property type="entry name" value="2,3-dihydroxybenzoate-AMP ligase"/>
    <property type="match status" value="1"/>
</dbReference>
<dbReference type="InterPro" id="IPR045851">
    <property type="entry name" value="AMP-bd_C_sf"/>
</dbReference>
<keyword evidence="6" id="KW-1185">Reference proteome</keyword>